<evidence type="ECO:0000256" key="1">
    <source>
        <dbReference type="SAM" id="SignalP"/>
    </source>
</evidence>
<sequence length="152" mass="17585">MRMVYIPVVVLAALIVSSTAIQSELSRGIIKRYLRNYDMGQLNDVNEERMNLNLETLERMFPNTEAIVDSKRVDEIFGHLNGDSFKINKEVLDSLPGSTREHFTGIFSQWMDAGISPGQLTQLFKSDEAIEKKYRWVYTVYKGFVESKRRNK</sequence>
<feature type="chain" id="PRO_5015191947" evidence="1">
    <location>
        <begin position="21"/>
        <end position="152"/>
    </location>
</feature>
<protein>
    <submittedName>
        <fullName evidence="2">Avirulence protein (Avh)</fullName>
    </submittedName>
</protein>
<evidence type="ECO:0000313" key="2">
    <source>
        <dbReference type="EMBL" id="POM59828.1"/>
    </source>
</evidence>
<dbReference type="AlphaFoldDB" id="A0A2P4X2R5"/>
<proteinExistence type="predicted"/>
<dbReference type="OrthoDB" id="106142at2759"/>
<evidence type="ECO:0000313" key="3">
    <source>
        <dbReference type="Proteomes" id="UP000237271"/>
    </source>
</evidence>
<name>A0A2P4X2R5_9STRA</name>
<feature type="signal peptide" evidence="1">
    <location>
        <begin position="1"/>
        <end position="20"/>
    </location>
</feature>
<dbReference type="EMBL" id="NCKW01017011">
    <property type="protein sequence ID" value="POM59828.1"/>
    <property type="molecule type" value="Genomic_DNA"/>
</dbReference>
<accession>A0A2P4X2R5</accession>
<dbReference type="Proteomes" id="UP000237271">
    <property type="component" value="Unassembled WGS sequence"/>
</dbReference>
<keyword evidence="3" id="KW-1185">Reference proteome</keyword>
<reference evidence="2 3" key="1">
    <citation type="journal article" date="2017" name="Genome Biol. Evol.">
        <title>Phytophthora megakarya and P. palmivora, closely related causal agents of cacao black pod rot, underwent increases in genome sizes and gene numbers by different mechanisms.</title>
        <authorList>
            <person name="Ali S.S."/>
            <person name="Shao J."/>
            <person name="Lary D.J."/>
            <person name="Kronmiller B."/>
            <person name="Shen D."/>
            <person name="Strem M.D."/>
            <person name="Amoako-Attah I."/>
            <person name="Akrofi A.Y."/>
            <person name="Begoude B.A."/>
            <person name="Ten Hoopen G.M."/>
            <person name="Coulibaly K."/>
            <person name="Kebe B.I."/>
            <person name="Melnick R.L."/>
            <person name="Guiltinan M.J."/>
            <person name="Tyler B.M."/>
            <person name="Meinhardt L.W."/>
            <person name="Bailey B.A."/>
        </authorList>
    </citation>
    <scope>NUCLEOTIDE SEQUENCE [LARGE SCALE GENOMIC DNA]</scope>
    <source>
        <strain evidence="3">sbr112.9</strain>
    </source>
</reference>
<organism evidence="2 3">
    <name type="scientific">Phytophthora palmivora</name>
    <dbReference type="NCBI Taxonomy" id="4796"/>
    <lineage>
        <taxon>Eukaryota</taxon>
        <taxon>Sar</taxon>
        <taxon>Stramenopiles</taxon>
        <taxon>Oomycota</taxon>
        <taxon>Peronosporomycetes</taxon>
        <taxon>Peronosporales</taxon>
        <taxon>Peronosporaceae</taxon>
        <taxon>Phytophthora</taxon>
    </lineage>
</organism>
<comment type="caution">
    <text evidence="2">The sequence shown here is derived from an EMBL/GenBank/DDBJ whole genome shotgun (WGS) entry which is preliminary data.</text>
</comment>
<gene>
    <name evidence="2" type="ORF">PHPALM_31385</name>
</gene>
<keyword evidence="1" id="KW-0732">Signal</keyword>